<dbReference type="Proteomes" id="UP000828390">
    <property type="component" value="Unassembled WGS sequence"/>
</dbReference>
<reference evidence="2" key="2">
    <citation type="submission" date="2020-11" db="EMBL/GenBank/DDBJ databases">
        <authorList>
            <person name="McCartney M.A."/>
            <person name="Auch B."/>
            <person name="Kono T."/>
            <person name="Mallez S."/>
            <person name="Becker A."/>
            <person name="Gohl D.M."/>
            <person name="Silverstein K.A.T."/>
            <person name="Koren S."/>
            <person name="Bechman K.B."/>
            <person name="Herman A."/>
            <person name="Abrahante J.E."/>
            <person name="Garbe J."/>
        </authorList>
    </citation>
    <scope>NUCLEOTIDE SEQUENCE</scope>
    <source>
        <strain evidence="2">Duluth1</strain>
        <tissue evidence="2">Whole animal</tissue>
    </source>
</reference>
<keyword evidence="3" id="KW-1185">Reference proteome</keyword>
<organism evidence="2 3">
    <name type="scientific">Dreissena polymorpha</name>
    <name type="common">Zebra mussel</name>
    <name type="synonym">Mytilus polymorpha</name>
    <dbReference type="NCBI Taxonomy" id="45954"/>
    <lineage>
        <taxon>Eukaryota</taxon>
        <taxon>Metazoa</taxon>
        <taxon>Spiralia</taxon>
        <taxon>Lophotrochozoa</taxon>
        <taxon>Mollusca</taxon>
        <taxon>Bivalvia</taxon>
        <taxon>Autobranchia</taxon>
        <taxon>Heteroconchia</taxon>
        <taxon>Euheterodonta</taxon>
        <taxon>Imparidentia</taxon>
        <taxon>Neoheterodontei</taxon>
        <taxon>Myida</taxon>
        <taxon>Dreissenoidea</taxon>
        <taxon>Dreissenidae</taxon>
        <taxon>Dreissena</taxon>
    </lineage>
</organism>
<sequence length="120" mass="14062">MRFERVHRMGQKQNQSAGRGATGDRNNQRHRSIVFKFSFFSDREQVRGSSRILKGSQFDVIEQFPQEVAAKRRRLFQRVKEEKQAGQRAWVSYDTLYIEGRPVKDAKGRAGWAQLFSLEL</sequence>
<reference evidence="2" key="1">
    <citation type="journal article" date="2019" name="bioRxiv">
        <title>The Genome of the Zebra Mussel, Dreissena polymorpha: A Resource for Invasive Species Research.</title>
        <authorList>
            <person name="McCartney M.A."/>
            <person name="Auch B."/>
            <person name="Kono T."/>
            <person name="Mallez S."/>
            <person name="Zhang Y."/>
            <person name="Obille A."/>
            <person name="Becker A."/>
            <person name="Abrahante J.E."/>
            <person name="Garbe J."/>
            <person name="Badalamenti J.P."/>
            <person name="Herman A."/>
            <person name="Mangelson H."/>
            <person name="Liachko I."/>
            <person name="Sullivan S."/>
            <person name="Sone E.D."/>
            <person name="Koren S."/>
            <person name="Silverstein K.A.T."/>
            <person name="Beckman K.B."/>
            <person name="Gohl D.M."/>
        </authorList>
    </citation>
    <scope>NUCLEOTIDE SEQUENCE</scope>
    <source>
        <strain evidence="2">Duluth1</strain>
        <tissue evidence="2">Whole animal</tissue>
    </source>
</reference>
<feature type="region of interest" description="Disordered" evidence="1">
    <location>
        <begin position="1"/>
        <end position="28"/>
    </location>
</feature>
<gene>
    <name evidence="2" type="ORF">DPMN_050230</name>
</gene>
<protein>
    <submittedName>
        <fullName evidence="2">Uncharacterized protein</fullName>
    </submittedName>
</protein>
<dbReference type="AlphaFoldDB" id="A0A9D4CFQ9"/>
<dbReference type="EMBL" id="JAIWYP010000012">
    <property type="protein sequence ID" value="KAH3724414.1"/>
    <property type="molecule type" value="Genomic_DNA"/>
</dbReference>
<evidence type="ECO:0000313" key="2">
    <source>
        <dbReference type="EMBL" id="KAH3724414.1"/>
    </source>
</evidence>
<evidence type="ECO:0000256" key="1">
    <source>
        <dbReference type="SAM" id="MobiDB-lite"/>
    </source>
</evidence>
<name>A0A9D4CFQ9_DREPO</name>
<comment type="caution">
    <text evidence="2">The sequence shown here is derived from an EMBL/GenBank/DDBJ whole genome shotgun (WGS) entry which is preliminary data.</text>
</comment>
<accession>A0A9D4CFQ9</accession>
<evidence type="ECO:0000313" key="3">
    <source>
        <dbReference type="Proteomes" id="UP000828390"/>
    </source>
</evidence>
<proteinExistence type="predicted"/>